<dbReference type="InterPro" id="IPR008927">
    <property type="entry name" value="6-PGluconate_DH-like_C_sf"/>
</dbReference>
<dbReference type="Proteomes" id="UP000184114">
    <property type="component" value="Unassembled WGS sequence"/>
</dbReference>
<dbReference type="AlphaFoldDB" id="A0A1M4W340"/>
<dbReference type="GeneID" id="90994333"/>
<dbReference type="GO" id="GO:0051287">
    <property type="term" value="F:NAD binding"/>
    <property type="evidence" value="ECO:0007669"/>
    <property type="project" value="InterPro"/>
</dbReference>
<dbReference type="PANTHER" id="PTHR38015:SF1">
    <property type="entry name" value="OPINE DEHYDROGENASE DOMAIN-CONTAINING PROTEIN"/>
    <property type="match status" value="1"/>
</dbReference>
<dbReference type="InterPro" id="IPR011128">
    <property type="entry name" value="G3P_DH_NAD-dep_N"/>
</dbReference>
<sequence length="359" mass="39344">MKVAVLGSGNGGSAVAFDWAKAGHEVYLYDFEQFSSNIDAINEKGGITSSGMLEGFQKLAYAGHDLEKTLKGAELIFVVGPAYSTEPFGRAAKPYLEKNQTFIICPSSCGGSIVFKNALGLSLENEDYFIAETSTLPYAVRISEPASINVFLKLKDGVFIAALPAKNTSRVYELVKEVYPALIPAKNVFQTTLQNANPVIHPSVTLLNAALIERTKGDFYFYEEGVTKAVGRLMKEVDNERIAIGEKLGFKIIEDPILGMKQGYMQEATYDKGYSEAIGFKGIGAQANLEHRYLNEDVGYGLIFLSDLGKQIGVPTPTIDAVIKIASVIMEKDYGREKRRTMETLGLDKYQIANLLEIL</sequence>
<protein>
    <submittedName>
        <fullName evidence="4">Opine dehydrogenase</fullName>
    </submittedName>
</protein>
<name>A0A1M4W340_9FIRM</name>
<dbReference type="Pfam" id="PF02317">
    <property type="entry name" value="Octopine_DH"/>
    <property type="match status" value="1"/>
</dbReference>
<dbReference type="Pfam" id="PF01210">
    <property type="entry name" value="NAD_Gly3P_dh_N"/>
    <property type="match status" value="1"/>
</dbReference>
<dbReference type="GO" id="GO:0046168">
    <property type="term" value="P:glycerol-3-phosphate catabolic process"/>
    <property type="evidence" value="ECO:0007669"/>
    <property type="project" value="InterPro"/>
</dbReference>
<keyword evidence="1" id="KW-0560">Oxidoreductase</keyword>
<evidence type="ECO:0000313" key="4">
    <source>
        <dbReference type="EMBL" id="SHE75617.1"/>
    </source>
</evidence>
<dbReference type="RefSeq" id="WP_072975384.1">
    <property type="nucleotide sequence ID" value="NZ_FQTY01000006.1"/>
</dbReference>
<dbReference type="InterPro" id="IPR013328">
    <property type="entry name" value="6PGD_dom2"/>
</dbReference>
<evidence type="ECO:0000259" key="2">
    <source>
        <dbReference type="Pfam" id="PF01210"/>
    </source>
</evidence>
<dbReference type="Gene3D" id="3.40.50.720">
    <property type="entry name" value="NAD(P)-binding Rossmann-like Domain"/>
    <property type="match status" value="1"/>
</dbReference>
<reference evidence="5" key="1">
    <citation type="submission" date="2016-11" db="EMBL/GenBank/DDBJ databases">
        <authorList>
            <person name="Varghese N."/>
            <person name="Submissions S."/>
        </authorList>
    </citation>
    <scope>NUCLEOTIDE SEQUENCE [LARGE SCALE GENOMIC DNA]</scope>
    <source>
        <strain evidence="5">DSM 18095</strain>
    </source>
</reference>
<evidence type="ECO:0000256" key="1">
    <source>
        <dbReference type="ARBA" id="ARBA00023002"/>
    </source>
</evidence>
<dbReference type="InterPro" id="IPR003421">
    <property type="entry name" value="Opine_DH"/>
</dbReference>
<dbReference type="SUPFAM" id="SSF51735">
    <property type="entry name" value="NAD(P)-binding Rossmann-fold domains"/>
    <property type="match status" value="1"/>
</dbReference>
<proteinExistence type="predicted"/>
<dbReference type="EMBL" id="FQTY01000006">
    <property type="protein sequence ID" value="SHE75617.1"/>
    <property type="molecule type" value="Genomic_DNA"/>
</dbReference>
<dbReference type="STRING" id="1123404.SAMN02745784_01692"/>
<organism evidence="4 5">
    <name type="scientific">Tissierella praeacuta DSM 18095</name>
    <dbReference type="NCBI Taxonomy" id="1123404"/>
    <lineage>
        <taxon>Bacteria</taxon>
        <taxon>Bacillati</taxon>
        <taxon>Bacillota</taxon>
        <taxon>Tissierellia</taxon>
        <taxon>Tissierellales</taxon>
        <taxon>Tissierellaceae</taxon>
        <taxon>Tissierella</taxon>
    </lineage>
</organism>
<dbReference type="PANTHER" id="PTHR38015">
    <property type="entry name" value="BLR6086 PROTEIN"/>
    <property type="match status" value="1"/>
</dbReference>
<dbReference type="InterPro" id="IPR036291">
    <property type="entry name" value="NAD(P)-bd_dom_sf"/>
</dbReference>
<accession>A0A1M4W340</accession>
<feature type="domain" description="Opine dehydrogenase" evidence="3">
    <location>
        <begin position="185"/>
        <end position="330"/>
    </location>
</feature>
<keyword evidence="5" id="KW-1185">Reference proteome</keyword>
<evidence type="ECO:0000259" key="3">
    <source>
        <dbReference type="Pfam" id="PF02317"/>
    </source>
</evidence>
<dbReference type="InterPro" id="IPR051729">
    <property type="entry name" value="Opine/Lysopine_DH"/>
</dbReference>
<gene>
    <name evidence="4" type="ORF">SAMN02745784_01692</name>
</gene>
<feature type="domain" description="Glycerol-3-phosphate dehydrogenase NAD-dependent N-terminal" evidence="2">
    <location>
        <begin position="2"/>
        <end position="105"/>
    </location>
</feature>
<evidence type="ECO:0000313" key="5">
    <source>
        <dbReference type="Proteomes" id="UP000184114"/>
    </source>
</evidence>
<dbReference type="Gene3D" id="1.10.1040.10">
    <property type="entry name" value="N-(1-d-carboxylethyl)-l-norvaline Dehydrogenase, domain 2"/>
    <property type="match status" value="1"/>
</dbReference>
<dbReference type="GO" id="GO:0016616">
    <property type="term" value="F:oxidoreductase activity, acting on the CH-OH group of donors, NAD or NADP as acceptor"/>
    <property type="evidence" value="ECO:0007669"/>
    <property type="project" value="InterPro"/>
</dbReference>
<dbReference type="SUPFAM" id="SSF48179">
    <property type="entry name" value="6-phosphogluconate dehydrogenase C-terminal domain-like"/>
    <property type="match status" value="1"/>
</dbReference>